<feature type="transmembrane region" description="Helical" evidence="1">
    <location>
        <begin position="147"/>
        <end position="166"/>
    </location>
</feature>
<gene>
    <name evidence="2" type="ORF">AUC68_06100</name>
</gene>
<keyword evidence="1" id="KW-1133">Transmembrane helix</keyword>
<keyword evidence="3" id="KW-1185">Reference proteome</keyword>
<protein>
    <submittedName>
        <fullName evidence="2">Uncharacterized protein</fullName>
    </submittedName>
</protein>
<feature type="transmembrane region" description="Helical" evidence="1">
    <location>
        <begin position="75"/>
        <end position="96"/>
    </location>
</feature>
<accession>A0A1E3VZ06</accession>
<dbReference type="AlphaFoldDB" id="A0A1E3VZ06"/>
<comment type="caution">
    <text evidence="2">The sequence shown here is derived from an EMBL/GenBank/DDBJ whole genome shotgun (WGS) entry which is preliminary data.</text>
</comment>
<reference evidence="2 3" key="1">
    <citation type="journal article" date="2016" name="Environ. Microbiol.">
        <title>New Methyloceanibacter diversity from North Sea sediments includes methanotroph containing solely the soluble methane monooxygenase.</title>
        <authorList>
            <person name="Vekeman B."/>
            <person name="Kerckhof F.M."/>
            <person name="Cremers G."/>
            <person name="de Vos P."/>
            <person name="Vandamme P."/>
            <person name="Boon N."/>
            <person name="Op den Camp H.J."/>
            <person name="Heylen K."/>
        </authorList>
    </citation>
    <scope>NUCLEOTIDE SEQUENCE [LARGE SCALE GENOMIC DNA]</scope>
    <source>
        <strain evidence="2 3">R-67174</strain>
    </source>
</reference>
<organism evidence="2 3">
    <name type="scientific">Methyloceanibacter methanicus</name>
    <dbReference type="NCBI Taxonomy" id="1774968"/>
    <lineage>
        <taxon>Bacteria</taxon>
        <taxon>Pseudomonadati</taxon>
        <taxon>Pseudomonadota</taxon>
        <taxon>Alphaproteobacteria</taxon>
        <taxon>Hyphomicrobiales</taxon>
        <taxon>Hyphomicrobiaceae</taxon>
        <taxon>Methyloceanibacter</taxon>
    </lineage>
</organism>
<evidence type="ECO:0000256" key="1">
    <source>
        <dbReference type="SAM" id="Phobius"/>
    </source>
</evidence>
<keyword evidence="1" id="KW-0812">Transmembrane</keyword>
<dbReference type="Proteomes" id="UP000094501">
    <property type="component" value="Unassembled WGS sequence"/>
</dbReference>
<keyword evidence="1" id="KW-0472">Membrane</keyword>
<proteinExistence type="predicted"/>
<feature type="transmembrane region" description="Helical" evidence="1">
    <location>
        <begin position="108"/>
        <end position="127"/>
    </location>
</feature>
<sequence length="169" mass="18578">MGPDDKFCSACGTEVDASLELTDDARSGARQPSLSRNALVYFILAAVSTLVADFVEVQLAVKASWDIESTPALHLVYASLATGVFVILCIVWWRIFGGTTSAYFKQGLAVRVICLLLGLAIMFYGPITGAIYEWSDPEGPIWYQFDLLAALLATLFYVGYLAFVRWRSD</sequence>
<name>A0A1E3VZ06_9HYPH</name>
<dbReference type="EMBL" id="LPWG01000012">
    <property type="protein sequence ID" value="ODR98778.1"/>
    <property type="molecule type" value="Genomic_DNA"/>
</dbReference>
<evidence type="ECO:0000313" key="3">
    <source>
        <dbReference type="Proteomes" id="UP000094501"/>
    </source>
</evidence>
<feature type="transmembrane region" description="Helical" evidence="1">
    <location>
        <begin position="38"/>
        <end position="55"/>
    </location>
</feature>
<evidence type="ECO:0000313" key="2">
    <source>
        <dbReference type="EMBL" id="ODR98778.1"/>
    </source>
</evidence>